<evidence type="ECO:0000313" key="3">
    <source>
        <dbReference type="Proteomes" id="UP000032900"/>
    </source>
</evidence>
<dbReference type="Gene3D" id="2.60.40.10">
    <property type="entry name" value="Immunoglobulins"/>
    <property type="match status" value="1"/>
</dbReference>
<dbReference type="EMBL" id="BAZW01000003">
    <property type="protein sequence ID" value="GAO28610.1"/>
    <property type="molecule type" value="Genomic_DNA"/>
</dbReference>
<reference evidence="2 3" key="1">
    <citation type="journal article" date="2015" name="Microbes Environ.">
        <title>Distribution and evolution of nitrogen fixation genes in the phylum bacteroidetes.</title>
        <authorList>
            <person name="Inoue J."/>
            <person name="Oshima K."/>
            <person name="Suda W."/>
            <person name="Sakamoto M."/>
            <person name="Iino T."/>
            <person name="Noda S."/>
            <person name="Hongoh Y."/>
            <person name="Hattori M."/>
            <person name="Ohkuma M."/>
        </authorList>
    </citation>
    <scope>NUCLEOTIDE SEQUENCE [LARGE SCALE GENOMIC DNA]</scope>
    <source>
        <strain evidence="2">JCM 15548</strain>
    </source>
</reference>
<comment type="caution">
    <text evidence="2">The sequence shown here is derived from an EMBL/GenBank/DDBJ whole genome shotgun (WGS) entry which is preliminary data.</text>
</comment>
<organism evidence="2 3">
    <name type="scientific">Geofilum rubicundum JCM 15548</name>
    <dbReference type="NCBI Taxonomy" id="1236989"/>
    <lineage>
        <taxon>Bacteria</taxon>
        <taxon>Pseudomonadati</taxon>
        <taxon>Bacteroidota</taxon>
        <taxon>Bacteroidia</taxon>
        <taxon>Marinilabiliales</taxon>
        <taxon>Marinilabiliaceae</taxon>
        <taxon>Geofilum</taxon>
    </lineage>
</organism>
<dbReference type="RefSeq" id="WP_062122392.1">
    <property type="nucleotide sequence ID" value="NZ_BAZW01000003.1"/>
</dbReference>
<dbReference type="AlphaFoldDB" id="A0A0E9LUS0"/>
<dbReference type="OrthoDB" id="1076849at2"/>
<sequence length="231" mass="25409">MRKIYQALQVFFLFCLLSALSLSAAYAQVDVTFRVNMEGQDVSNGVWMTGELNAWEFTALTQEGETDVYSVTLSLESGMQYIYYYRLTNDWAGPREEVPAECANSIDRVGTEAPWEGDRLVIVPAESTTLDVVYYSGCAVDGVTTSVVNPKADEATGISIRAYNDQVQVTIQADLLSGNSAVVDVMDVNGRVLNSLETRETVTSLSSPGKGIYFVRVRVGDWIAVEKIILL</sequence>
<keyword evidence="1" id="KW-0732">Signal</keyword>
<keyword evidence="3" id="KW-1185">Reference proteome</keyword>
<protein>
    <submittedName>
        <fullName evidence="2">Arabinogalactan endo-1,4-beta-galactosidase</fullName>
    </submittedName>
</protein>
<dbReference type="InterPro" id="IPR013783">
    <property type="entry name" value="Ig-like_fold"/>
</dbReference>
<feature type="signal peptide" evidence="1">
    <location>
        <begin position="1"/>
        <end position="27"/>
    </location>
</feature>
<evidence type="ECO:0000313" key="2">
    <source>
        <dbReference type="EMBL" id="GAO28610.1"/>
    </source>
</evidence>
<name>A0A0E9LUS0_9BACT</name>
<dbReference type="InterPro" id="IPR026444">
    <property type="entry name" value="Secre_tail"/>
</dbReference>
<dbReference type="STRING" id="1236989.JCM15548_1727"/>
<dbReference type="Proteomes" id="UP000032900">
    <property type="component" value="Unassembled WGS sequence"/>
</dbReference>
<dbReference type="NCBIfam" id="TIGR04183">
    <property type="entry name" value="Por_Secre_tail"/>
    <property type="match status" value="1"/>
</dbReference>
<evidence type="ECO:0000256" key="1">
    <source>
        <dbReference type="SAM" id="SignalP"/>
    </source>
</evidence>
<accession>A0A0E9LUS0</accession>
<feature type="chain" id="PRO_5002428504" evidence="1">
    <location>
        <begin position="28"/>
        <end position="231"/>
    </location>
</feature>
<gene>
    <name evidence="2" type="ORF">JCM15548_1727</name>
</gene>
<proteinExistence type="predicted"/>